<dbReference type="AlphaFoldDB" id="A0A9P5E351"/>
<evidence type="ECO:0000313" key="3">
    <source>
        <dbReference type="Proteomes" id="UP000730481"/>
    </source>
</evidence>
<evidence type="ECO:0000313" key="2">
    <source>
        <dbReference type="EMBL" id="KAF4343964.1"/>
    </source>
</evidence>
<sequence>MKWATPEDNTRLRARQIRRYHDKHENCGSLPHAEKITKEDLAFAIELAPVWRLKDCEEGELEYPPQWETLPRSLIYTLRSFRRNAPNINDKGPDWSTMLGDVEAERLVVAAFKSQLEVTKGELKKTTEALKKAEKMRDYYLARAEKAEDELEKLEAERKI</sequence>
<keyword evidence="3" id="KW-1185">Reference proteome</keyword>
<evidence type="ECO:0000256" key="1">
    <source>
        <dbReference type="SAM" id="Coils"/>
    </source>
</evidence>
<accession>A0A9P5E351</accession>
<proteinExistence type="predicted"/>
<name>A0A9P5E351_9HYPO</name>
<dbReference type="Proteomes" id="UP000730481">
    <property type="component" value="Unassembled WGS sequence"/>
</dbReference>
<organism evidence="2 3">
    <name type="scientific">Fusarium beomiforme</name>
    <dbReference type="NCBI Taxonomy" id="44412"/>
    <lineage>
        <taxon>Eukaryota</taxon>
        <taxon>Fungi</taxon>
        <taxon>Dikarya</taxon>
        <taxon>Ascomycota</taxon>
        <taxon>Pezizomycotina</taxon>
        <taxon>Sordariomycetes</taxon>
        <taxon>Hypocreomycetidae</taxon>
        <taxon>Hypocreales</taxon>
        <taxon>Nectriaceae</taxon>
        <taxon>Fusarium</taxon>
        <taxon>Fusarium burgessii species complex</taxon>
    </lineage>
</organism>
<keyword evidence="1" id="KW-0175">Coiled coil</keyword>
<dbReference type="OrthoDB" id="5080391at2759"/>
<reference evidence="2" key="2">
    <citation type="submission" date="2020-02" db="EMBL/GenBank/DDBJ databases">
        <title>Identification and distribution of gene clusters putatively required for synthesis of sphingolipid metabolism inhibitors in phylogenetically diverse species of the filamentous fungus Fusarium.</title>
        <authorList>
            <person name="Kim H.-S."/>
            <person name="Busman M."/>
            <person name="Brown D.W."/>
            <person name="Divon H."/>
            <person name="Uhlig S."/>
            <person name="Proctor R.H."/>
        </authorList>
    </citation>
    <scope>NUCLEOTIDE SEQUENCE</scope>
    <source>
        <strain evidence="2">NRRL 25174</strain>
    </source>
</reference>
<gene>
    <name evidence="2" type="ORF">FBEOM_2071</name>
</gene>
<feature type="coiled-coil region" evidence="1">
    <location>
        <begin position="116"/>
        <end position="157"/>
    </location>
</feature>
<reference evidence="2" key="1">
    <citation type="journal article" date="2017" name="Mycologia">
        <title>Fusarium algeriense, sp. nov., a novel toxigenic crown rot pathogen of durum wheat from Algeria is nested in the Fusarium burgessii species complex.</title>
        <authorList>
            <person name="Laraba I."/>
            <person name="Keddad A."/>
            <person name="Boureghda H."/>
            <person name="Abdallah N."/>
            <person name="Vaughan M.M."/>
            <person name="Proctor R.H."/>
            <person name="Busman M."/>
            <person name="O'Donnell K."/>
        </authorList>
    </citation>
    <scope>NUCLEOTIDE SEQUENCE</scope>
    <source>
        <strain evidence="2">NRRL 25174</strain>
    </source>
</reference>
<dbReference type="EMBL" id="PVQB02000071">
    <property type="protein sequence ID" value="KAF4343964.1"/>
    <property type="molecule type" value="Genomic_DNA"/>
</dbReference>
<comment type="caution">
    <text evidence="2">The sequence shown here is derived from an EMBL/GenBank/DDBJ whole genome shotgun (WGS) entry which is preliminary data.</text>
</comment>
<protein>
    <submittedName>
        <fullName evidence="2">Uncharacterized protein</fullName>
    </submittedName>
</protein>